<evidence type="ECO:0000259" key="8">
    <source>
        <dbReference type="Pfam" id="PF20309"/>
    </source>
</evidence>
<dbReference type="PANTHER" id="PTHR11584:SF363">
    <property type="entry name" value="MITOGEN-ACTIVATED PROTEIN KINASE KINASE KINASE 15"/>
    <property type="match status" value="1"/>
</dbReference>
<feature type="domain" description="MAP3K deoxyribohydrolase" evidence="8">
    <location>
        <begin position="79"/>
        <end position="114"/>
    </location>
</feature>
<feature type="compositionally biased region" description="Low complexity" evidence="6">
    <location>
        <begin position="29"/>
        <end position="43"/>
    </location>
</feature>
<dbReference type="RefSeq" id="XP_073655323.1">
    <property type="nucleotide sequence ID" value="XM_073799222.1"/>
</dbReference>
<keyword evidence="9" id="KW-1185">Reference proteome</keyword>
<dbReference type="PANTHER" id="PTHR11584">
    <property type="entry name" value="SERINE/THREONINE PROTEIN KINASE"/>
    <property type="match status" value="1"/>
</dbReference>
<organism evidence="9 10">
    <name type="scientific">Tursiops truncatus</name>
    <name type="common">Atlantic bottle-nosed dolphin</name>
    <name type="synonym">Delphinus truncatus</name>
    <dbReference type="NCBI Taxonomy" id="9739"/>
    <lineage>
        <taxon>Eukaryota</taxon>
        <taxon>Metazoa</taxon>
        <taxon>Chordata</taxon>
        <taxon>Craniata</taxon>
        <taxon>Vertebrata</taxon>
        <taxon>Euteleostomi</taxon>
        <taxon>Mammalia</taxon>
        <taxon>Eutheria</taxon>
        <taxon>Laurasiatheria</taxon>
        <taxon>Artiodactyla</taxon>
        <taxon>Whippomorpha</taxon>
        <taxon>Cetacea</taxon>
        <taxon>Odontoceti</taxon>
        <taxon>Delphinidae</taxon>
        <taxon>Tursiops</taxon>
    </lineage>
</organism>
<evidence type="ECO:0000259" key="7">
    <source>
        <dbReference type="Pfam" id="PF13281"/>
    </source>
</evidence>
<keyword evidence="4 10" id="KW-0418">Kinase</keyword>
<name>A0A6J3QRV9_TURTR</name>
<dbReference type="Proteomes" id="UP000245320">
    <property type="component" value="Chromosome X"/>
</dbReference>
<evidence type="ECO:0000313" key="11">
    <source>
        <dbReference type="RefSeq" id="XP_033704938.1"/>
    </source>
</evidence>
<dbReference type="OrthoDB" id="9805636at2759"/>
<dbReference type="AlphaFoldDB" id="A0A6J3QRV9"/>
<evidence type="ECO:0000256" key="3">
    <source>
        <dbReference type="ARBA" id="ARBA00022741"/>
    </source>
</evidence>
<keyword evidence="3" id="KW-0547">Nucleotide-binding</keyword>
<keyword evidence="2" id="KW-0808">Transferase</keyword>
<evidence type="ECO:0000256" key="4">
    <source>
        <dbReference type="ARBA" id="ARBA00022777"/>
    </source>
</evidence>
<keyword evidence="5" id="KW-0067">ATP-binding</keyword>
<dbReference type="GeneID" id="101315670"/>
<feature type="region of interest" description="Disordered" evidence="6">
    <location>
        <begin position="1"/>
        <end position="50"/>
    </location>
</feature>
<proteinExistence type="predicted"/>
<dbReference type="RefSeq" id="XP_033704937.1">
    <property type="nucleotide sequence ID" value="XM_033849046.1"/>
</dbReference>
<dbReference type="InterPro" id="IPR046872">
    <property type="entry name" value="DRHyd-ASK"/>
</dbReference>
<accession>A0A6J3QRV9</accession>
<evidence type="ECO:0000256" key="2">
    <source>
        <dbReference type="ARBA" id="ARBA00022679"/>
    </source>
</evidence>
<evidence type="ECO:0000313" key="9">
    <source>
        <dbReference type="Proteomes" id="UP000245320"/>
    </source>
</evidence>
<sequence>MESGGGAPPAGELGVAAESAQCPLPPGDEGAAGPAWPLEPEGAAEGGGGPRRALRAVYVRSESPQGGAAGGREAGARRCLLRACEAEGAHLTFVPFGELDFGETAMLDAFYDADVAVVDMSDVSGQPSLFYHLGVRESFDMANNVILYHHTDADTALSLKDIVTQKNTASSGNYYFIPYIMTPCADYFCCESDAQRRASEYMQPNWDTILGPLCVPLVDRFTSLLKDIHVTS</sequence>
<evidence type="ECO:0000313" key="12">
    <source>
        <dbReference type="RefSeq" id="XP_033704940.1"/>
    </source>
</evidence>
<evidence type="ECO:0000256" key="1">
    <source>
        <dbReference type="ARBA" id="ARBA00022527"/>
    </source>
</evidence>
<evidence type="ECO:0000256" key="5">
    <source>
        <dbReference type="ARBA" id="ARBA00022840"/>
    </source>
</evidence>
<feature type="domain" description="MAP3K TRAFs-binding" evidence="7">
    <location>
        <begin position="129"/>
        <end position="232"/>
    </location>
</feature>
<evidence type="ECO:0000313" key="10">
    <source>
        <dbReference type="RefSeq" id="XP_033704937.1"/>
    </source>
</evidence>
<dbReference type="GO" id="GO:0004709">
    <property type="term" value="F:MAP kinase kinase kinase activity"/>
    <property type="evidence" value="ECO:0007669"/>
    <property type="project" value="TreeGrafter"/>
</dbReference>
<gene>
    <name evidence="10 11 12" type="primary">LOC101315670</name>
</gene>
<dbReference type="Pfam" id="PF13281">
    <property type="entry name" value="MAP3K_TRAF_bd"/>
    <property type="match status" value="1"/>
</dbReference>
<dbReference type="RefSeq" id="XP_033704938.1">
    <property type="nucleotide sequence ID" value="XM_033849047.1"/>
</dbReference>
<reference evidence="10 11" key="1">
    <citation type="submission" date="2025-04" db="UniProtKB">
        <authorList>
            <consortium name="RefSeq"/>
        </authorList>
    </citation>
    <scope>IDENTIFICATION</scope>
    <source>
        <tissue evidence="10 11">Spleen</tissue>
    </source>
</reference>
<dbReference type="InterPro" id="IPR025136">
    <property type="entry name" value="MAP3K_TRAF-bd"/>
</dbReference>
<evidence type="ECO:0000256" key="6">
    <source>
        <dbReference type="SAM" id="MobiDB-lite"/>
    </source>
</evidence>
<dbReference type="Pfam" id="PF20309">
    <property type="entry name" value="DRHyd-ASK"/>
    <property type="match status" value="1"/>
</dbReference>
<protein>
    <submittedName>
        <fullName evidence="10 11">Mitogen-activated protein kinase kinase kinase 15 isoform X1</fullName>
    </submittedName>
</protein>
<keyword evidence="1" id="KW-0723">Serine/threonine-protein kinase</keyword>
<dbReference type="GO" id="GO:0033554">
    <property type="term" value="P:cellular response to stress"/>
    <property type="evidence" value="ECO:0007669"/>
    <property type="project" value="TreeGrafter"/>
</dbReference>
<dbReference type="GO" id="GO:0005524">
    <property type="term" value="F:ATP binding"/>
    <property type="evidence" value="ECO:0007669"/>
    <property type="project" value="UniProtKB-KW"/>
</dbReference>
<dbReference type="RefSeq" id="XP_033704940.1">
    <property type="nucleotide sequence ID" value="XM_033849049.1"/>
</dbReference>